<organism evidence="4 5">
    <name type="scientific">Panagrolaimus davidi</name>
    <dbReference type="NCBI Taxonomy" id="227884"/>
    <lineage>
        <taxon>Eukaryota</taxon>
        <taxon>Metazoa</taxon>
        <taxon>Ecdysozoa</taxon>
        <taxon>Nematoda</taxon>
        <taxon>Chromadorea</taxon>
        <taxon>Rhabditida</taxon>
        <taxon>Tylenchina</taxon>
        <taxon>Panagrolaimomorpha</taxon>
        <taxon>Panagrolaimoidea</taxon>
        <taxon>Panagrolaimidae</taxon>
        <taxon>Panagrolaimus</taxon>
    </lineage>
</organism>
<keyword evidence="4" id="KW-1185">Reference proteome</keyword>
<keyword evidence="2" id="KW-1133">Transmembrane helix</keyword>
<accession>A0A914QUB4</accession>
<dbReference type="GO" id="GO:0005615">
    <property type="term" value="C:extracellular space"/>
    <property type="evidence" value="ECO:0007669"/>
    <property type="project" value="InterPro"/>
</dbReference>
<dbReference type="PROSITE" id="PS00284">
    <property type="entry name" value="SERPIN"/>
    <property type="match status" value="1"/>
</dbReference>
<dbReference type="Gene3D" id="2.30.39.10">
    <property type="entry name" value="Alpha-1-antitrypsin, domain 1"/>
    <property type="match status" value="2"/>
</dbReference>
<dbReference type="InterPro" id="IPR023795">
    <property type="entry name" value="Serpin_CS"/>
</dbReference>
<dbReference type="PANTHER" id="PTHR11461:SF211">
    <property type="entry name" value="GH10112P-RELATED"/>
    <property type="match status" value="1"/>
</dbReference>
<protein>
    <submittedName>
        <fullName evidence="5">Serpin domain-containing protein</fullName>
    </submittedName>
</protein>
<feature type="transmembrane region" description="Helical" evidence="2">
    <location>
        <begin position="28"/>
        <end position="48"/>
    </location>
</feature>
<dbReference type="Proteomes" id="UP000887578">
    <property type="component" value="Unplaced"/>
</dbReference>
<evidence type="ECO:0000256" key="2">
    <source>
        <dbReference type="SAM" id="Phobius"/>
    </source>
</evidence>
<evidence type="ECO:0000256" key="1">
    <source>
        <dbReference type="ARBA" id="ARBA00009500"/>
    </source>
</evidence>
<dbReference type="InterPro" id="IPR042185">
    <property type="entry name" value="Serpin_sf_2"/>
</dbReference>
<dbReference type="InterPro" id="IPR036186">
    <property type="entry name" value="Serpin_sf"/>
</dbReference>
<evidence type="ECO:0000313" key="5">
    <source>
        <dbReference type="WBParaSite" id="PDA_v2.g31133.t1"/>
    </source>
</evidence>
<sequence>MLVTHEKGSEAAAATAIRMKDRCAIPRVLPLAIQFIANHSFILFLTYFQLNERGTVAAAASMSKMRVNEEGTVAAAATHVGMQLKMLKITKTFSANHPFLFVIADKTHHIYFIGRHLE</sequence>
<keyword evidence="2" id="KW-0812">Transmembrane</keyword>
<feature type="domain" description="Serpin" evidence="3">
    <location>
        <begin position="56"/>
        <end position="116"/>
    </location>
</feature>
<evidence type="ECO:0000259" key="3">
    <source>
        <dbReference type="Pfam" id="PF00079"/>
    </source>
</evidence>
<dbReference type="SUPFAM" id="SSF56574">
    <property type="entry name" value="Serpins"/>
    <property type="match status" value="2"/>
</dbReference>
<dbReference type="Pfam" id="PF00079">
    <property type="entry name" value="Serpin"/>
    <property type="match status" value="1"/>
</dbReference>
<name>A0A914QUB4_9BILA</name>
<keyword evidence="2" id="KW-0472">Membrane</keyword>
<dbReference type="WBParaSite" id="PDA_v2.g31133.t1">
    <property type="protein sequence ID" value="PDA_v2.g31133.t1"/>
    <property type="gene ID" value="PDA_v2.g31133"/>
</dbReference>
<comment type="similarity">
    <text evidence="1">Belongs to the serpin family.</text>
</comment>
<dbReference type="InterPro" id="IPR023796">
    <property type="entry name" value="Serpin_dom"/>
</dbReference>
<dbReference type="GO" id="GO:0004867">
    <property type="term" value="F:serine-type endopeptidase inhibitor activity"/>
    <property type="evidence" value="ECO:0007669"/>
    <property type="project" value="InterPro"/>
</dbReference>
<evidence type="ECO:0000313" key="4">
    <source>
        <dbReference type="Proteomes" id="UP000887578"/>
    </source>
</evidence>
<proteinExistence type="inferred from homology"/>
<reference evidence="5" key="1">
    <citation type="submission" date="2022-11" db="UniProtKB">
        <authorList>
            <consortium name="WormBaseParasite"/>
        </authorList>
    </citation>
    <scope>IDENTIFICATION</scope>
</reference>
<dbReference type="InterPro" id="IPR000215">
    <property type="entry name" value="Serpin_fam"/>
</dbReference>
<dbReference type="PANTHER" id="PTHR11461">
    <property type="entry name" value="SERINE PROTEASE INHIBITOR, SERPIN"/>
    <property type="match status" value="1"/>
</dbReference>
<dbReference type="AlphaFoldDB" id="A0A914QUB4"/>